<feature type="transmembrane region" description="Helical" evidence="1">
    <location>
        <begin position="265"/>
        <end position="286"/>
    </location>
</feature>
<gene>
    <name evidence="2" type="ORF">PCHDS_000508200</name>
</gene>
<reference evidence="2" key="1">
    <citation type="submission" date="2016-08" db="EMBL/GenBank/DDBJ databases">
        <authorList>
            <consortium name="Pathogen Informatics"/>
        </authorList>
    </citation>
    <scope>NUCLEOTIDE SEQUENCE</scope>
    <source>
        <strain evidence="2">DS</strain>
    </source>
</reference>
<protein>
    <submittedName>
        <fullName evidence="2">CIR protein</fullName>
    </submittedName>
</protein>
<keyword evidence="1" id="KW-1133">Transmembrane helix</keyword>
<dbReference type="AlphaFoldDB" id="A0A1C6WFZ9"/>
<dbReference type="EMBL" id="FMIN01000162">
    <property type="protein sequence ID" value="SCL86131.1"/>
    <property type="molecule type" value="Genomic_DNA"/>
</dbReference>
<keyword evidence="1" id="KW-0472">Membrane</keyword>
<accession>A0A1C6WFZ9</accession>
<name>A0A1C6WFZ9_PLACE</name>
<evidence type="ECO:0000313" key="2">
    <source>
        <dbReference type="EMBL" id="SCL86131.1"/>
    </source>
</evidence>
<dbReference type="InterPro" id="IPR006477">
    <property type="entry name" value="Yir_bir_cir"/>
</dbReference>
<dbReference type="Pfam" id="PF06022">
    <property type="entry name" value="Cir_Bir_Yir"/>
    <property type="match status" value="1"/>
</dbReference>
<proteinExistence type="predicted"/>
<dbReference type="Proteomes" id="UP000507536">
    <property type="component" value="Unassembled WGS sequence"/>
</dbReference>
<organism evidence="2">
    <name type="scientific">Plasmodium chabaudi adami</name>
    <dbReference type="NCBI Taxonomy" id="5826"/>
    <lineage>
        <taxon>Eukaryota</taxon>
        <taxon>Sar</taxon>
        <taxon>Alveolata</taxon>
        <taxon>Apicomplexa</taxon>
        <taxon>Aconoidasida</taxon>
        <taxon>Haemosporida</taxon>
        <taxon>Plasmodiidae</taxon>
        <taxon>Plasmodium</taxon>
        <taxon>Plasmodium (Vinckeia)</taxon>
    </lineage>
</organism>
<dbReference type="NCBIfam" id="TIGR01590">
    <property type="entry name" value="yir-bir-cir_Pla"/>
    <property type="match status" value="1"/>
</dbReference>
<evidence type="ECO:0000256" key="1">
    <source>
        <dbReference type="SAM" id="Phobius"/>
    </source>
</evidence>
<keyword evidence="1" id="KW-0812">Transmembrane</keyword>
<sequence>MSKEVCIHIHKIDNLIKVKNTDKGVEIDDASGLKRYCPNNINGEKKKNGEDGHCVNYVEAISSAFMLLLKYFEVVDDLKDEKYAEYAILWLSYKIQQYRNIEITTLKDFITKNIETNAFYNEKIKQNKDNKTYKEFIDIKQNLMNMDAKIIYKFYEALQILCNMYNENNEKNIDCTKCSQIASGFVEKYNELNGDPNVTKDSPYYQVWSTLSTDYNNFISDCIKNSNECSELPTLPEIKEPKKSVQDYAKLPAQGSESTSSISSIAIKLVPGLMIFAIPIFLGIAYKHSLFGIDKIFQRRYLREKLKKIKNKVNLNI</sequence>